<accession>A0ABT8W6X3</accession>
<keyword evidence="2" id="KW-1185">Reference proteome</keyword>
<comment type="caution">
    <text evidence="1">The sequence shown here is derived from an EMBL/GenBank/DDBJ whole genome shotgun (WGS) entry which is preliminary data.</text>
</comment>
<evidence type="ECO:0000313" key="2">
    <source>
        <dbReference type="Proteomes" id="UP001176883"/>
    </source>
</evidence>
<dbReference type="RefSeq" id="WP_303276549.1">
    <property type="nucleotide sequence ID" value="NZ_JAUOEK010000055.1"/>
</dbReference>
<dbReference type="Proteomes" id="UP001176883">
    <property type="component" value="Unassembled WGS sequence"/>
</dbReference>
<gene>
    <name evidence="1" type="ORF">Q4Q35_03525</name>
</gene>
<proteinExistence type="predicted"/>
<dbReference type="EMBL" id="JAUOEK010000055">
    <property type="protein sequence ID" value="MDO5968867.1"/>
    <property type="molecule type" value="Genomic_DNA"/>
</dbReference>
<organism evidence="1 2">
    <name type="scientific">Flavivirga aquimarina</name>
    <dbReference type="NCBI Taxonomy" id="2027862"/>
    <lineage>
        <taxon>Bacteria</taxon>
        <taxon>Pseudomonadati</taxon>
        <taxon>Bacteroidota</taxon>
        <taxon>Flavobacteriia</taxon>
        <taxon>Flavobacteriales</taxon>
        <taxon>Flavobacteriaceae</taxon>
        <taxon>Flavivirga</taxon>
    </lineage>
</organism>
<reference evidence="1" key="1">
    <citation type="submission" date="2023-07" db="EMBL/GenBank/DDBJ databases">
        <title>Two novel species in the genus Flavivirga.</title>
        <authorList>
            <person name="Kwon K."/>
        </authorList>
    </citation>
    <scope>NUCLEOTIDE SEQUENCE</scope>
    <source>
        <strain evidence="1">KCTC 52353</strain>
    </source>
</reference>
<evidence type="ECO:0000313" key="1">
    <source>
        <dbReference type="EMBL" id="MDO5968867.1"/>
    </source>
</evidence>
<sequence length="264" mass="29876">MSKLQIKYSKEIAKELGKIAVYLPGEHLTTGDIITFPNGKSMFSKPKPFGTFKKITSLKKLGVNYDEPKFSKTPDTYHFSSKNTVKFTSEINGNVDLGNDNLPGGEGGVNIEFSSEGAIYFLAIDCDKKELNDLLSLENEINSRGKKMLWEDTYLVTSVTVAKKALIIQSRSKSSNLIIEGNVKGIQSGNVEMALQPKLNFKKQNGDIFIKDWSNDVTVFMDVVKFKKEVFESEKYERSIENIKFNEEDKIKFEQIKIEELLID</sequence>
<name>A0ABT8W6X3_9FLAO</name>
<protein>
    <submittedName>
        <fullName evidence="1">Uncharacterized protein</fullName>
    </submittedName>
</protein>